<protein>
    <submittedName>
        <fullName evidence="2">Uncharacterized protein</fullName>
    </submittedName>
</protein>
<name>C0E9W7_9FIRM</name>
<dbReference type="EMBL" id="ACEC01000025">
    <property type="protein sequence ID" value="EEG31722.1"/>
    <property type="molecule type" value="Genomic_DNA"/>
</dbReference>
<reference evidence="2 3" key="2">
    <citation type="submission" date="2009-02" db="EMBL/GenBank/DDBJ databases">
        <title>Draft genome sequence of Clostridium methylpentosum (DSM 5476).</title>
        <authorList>
            <person name="Sudarsanam P."/>
            <person name="Ley R."/>
            <person name="Guruge J."/>
            <person name="Turnbaugh P.J."/>
            <person name="Mahowald M."/>
            <person name="Liep D."/>
            <person name="Gordon J."/>
        </authorList>
    </citation>
    <scope>NUCLEOTIDE SEQUENCE [LARGE SCALE GENOMIC DNA]</scope>
    <source>
        <strain evidence="2 3">DSM 5476</strain>
    </source>
</reference>
<dbReference type="HOGENOM" id="CLU_1764849_0_0_9"/>
<dbReference type="Proteomes" id="UP000003340">
    <property type="component" value="Unassembled WGS sequence"/>
</dbReference>
<comment type="caution">
    <text evidence="2">The sequence shown here is derived from an EMBL/GenBank/DDBJ whole genome shotgun (WGS) entry which is preliminary data.</text>
</comment>
<reference evidence="2 3" key="1">
    <citation type="submission" date="2009-01" db="EMBL/GenBank/DDBJ databases">
        <authorList>
            <person name="Fulton L."/>
            <person name="Clifton S."/>
            <person name="Fulton B."/>
            <person name="Xu J."/>
            <person name="Minx P."/>
            <person name="Pepin K.H."/>
            <person name="Johnson M."/>
            <person name="Bhonagiri V."/>
            <person name="Nash W.E."/>
            <person name="Mardis E.R."/>
            <person name="Wilson R.K."/>
        </authorList>
    </citation>
    <scope>NUCLEOTIDE SEQUENCE [LARGE SCALE GENOMIC DNA]</scope>
    <source>
        <strain evidence="2 3">DSM 5476</strain>
    </source>
</reference>
<feature type="compositionally biased region" description="Polar residues" evidence="1">
    <location>
        <begin position="65"/>
        <end position="78"/>
    </location>
</feature>
<sequence length="147" mass="16613">MSEGAIQQKMVMNRADCRAITHMLDHKLPHYKQKFLCTVTKLEVQKGILDSMNRGSRPTRRSMAGQANVQQQPNIPSVNTVRSLSTRPADFPQIYGGYHPLVFTANAPQGEIESQYPVPHVLQSRCPSPRTRCRQNSSLPRLFLQKA</sequence>
<evidence type="ECO:0000256" key="1">
    <source>
        <dbReference type="SAM" id="MobiDB-lite"/>
    </source>
</evidence>
<feature type="region of interest" description="Disordered" evidence="1">
    <location>
        <begin position="50"/>
        <end position="78"/>
    </location>
</feature>
<keyword evidence="3" id="KW-1185">Reference proteome</keyword>
<gene>
    <name evidence="2" type="ORF">CLOSTMETH_00618</name>
</gene>
<evidence type="ECO:0000313" key="2">
    <source>
        <dbReference type="EMBL" id="EEG31722.1"/>
    </source>
</evidence>
<organism evidence="2 3">
    <name type="scientific">[Clostridium] methylpentosum DSM 5476</name>
    <dbReference type="NCBI Taxonomy" id="537013"/>
    <lineage>
        <taxon>Bacteria</taxon>
        <taxon>Bacillati</taxon>
        <taxon>Bacillota</taxon>
        <taxon>Clostridia</taxon>
        <taxon>Eubacteriales</taxon>
        <taxon>Oscillospiraceae</taxon>
        <taxon>Oscillospiraceae incertae sedis</taxon>
    </lineage>
</organism>
<dbReference type="AlphaFoldDB" id="C0E9W7"/>
<proteinExistence type="predicted"/>
<accession>C0E9W7</accession>
<dbReference type="STRING" id="537013.CLOSTMETH_00618"/>
<evidence type="ECO:0000313" key="3">
    <source>
        <dbReference type="Proteomes" id="UP000003340"/>
    </source>
</evidence>